<evidence type="ECO:0000313" key="2">
    <source>
        <dbReference type="EMBL" id="MDA1362229.1"/>
    </source>
</evidence>
<comment type="caution">
    <text evidence="2">The sequence shown here is derived from an EMBL/GenBank/DDBJ whole genome shotgun (WGS) entry which is preliminary data.</text>
</comment>
<organism evidence="2 3">
    <name type="scientific">Glycomyces luteolus</name>
    <dbReference type="NCBI Taxonomy" id="2670330"/>
    <lineage>
        <taxon>Bacteria</taxon>
        <taxon>Bacillati</taxon>
        <taxon>Actinomycetota</taxon>
        <taxon>Actinomycetes</taxon>
        <taxon>Glycomycetales</taxon>
        <taxon>Glycomycetaceae</taxon>
        <taxon>Glycomyces</taxon>
    </lineage>
</organism>
<dbReference type="NCBIfam" id="TIGR03941">
    <property type="entry name" value="tRNA_deam_assoc"/>
    <property type="match status" value="1"/>
</dbReference>
<evidence type="ECO:0000313" key="3">
    <source>
        <dbReference type="Proteomes" id="UP001146067"/>
    </source>
</evidence>
<feature type="compositionally biased region" description="Acidic residues" evidence="1">
    <location>
        <begin position="97"/>
        <end position="112"/>
    </location>
</feature>
<sequence>MRRRGRIVSYFAVAVGREGDEWEAAEVDLDAVADVEDAAEVMREAFPDADLTLLFVDADDEYLTVMRLDNGDDLRTFGSDAEYASQSRLGEALLGDLEPEDTEEIDTEDEESISARPTELDAEPVGEADVLGDLGVPGSTLLALCAKEGMMPSDVVSEVAKAIGFTEALEDATGS</sequence>
<feature type="region of interest" description="Disordered" evidence="1">
    <location>
        <begin position="94"/>
        <end position="118"/>
    </location>
</feature>
<keyword evidence="3" id="KW-1185">Reference proteome</keyword>
<proteinExistence type="predicted"/>
<reference evidence="2" key="1">
    <citation type="submission" date="2022-12" db="EMBL/GenBank/DDBJ databases">
        <title>Gycomyces niveus sp.nov.,a novel actinomycete isolated from soil in Shouguan.</title>
        <authorList>
            <person name="Yang X."/>
        </authorList>
    </citation>
    <scope>NUCLEOTIDE SEQUENCE</scope>
    <source>
        <strain evidence="2">NEAU-A15</strain>
    </source>
</reference>
<dbReference type="AlphaFoldDB" id="A0A9X3PCE7"/>
<dbReference type="InterPro" id="IPR023869">
    <property type="entry name" value="tRNA_Adeno_NH3ase_assoc_put"/>
</dbReference>
<gene>
    <name evidence="2" type="ORF">O1R50_21570</name>
</gene>
<dbReference type="Proteomes" id="UP001146067">
    <property type="component" value="Unassembled WGS sequence"/>
</dbReference>
<accession>A0A9X3PCE7</accession>
<dbReference type="EMBL" id="JAPZVP010000021">
    <property type="protein sequence ID" value="MDA1362229.1"/>
    <property type="molecule type" value="Genomic_DNA"/>
</dbReference>
<protein>
    <submittedName>
        <fullName evidence="2">tRNA adenosine deaminase-associated protein</fullName>
    </submittedName>
</protein>
<evidence type="ECO:0000256" key="1">
    <source>
        <dbReference type="SAM" id="MobiDB-lite"/>
    </source>
</evidence>
<name>A0A9X3PCE7_9ACTN</name>